<feature type="compositionally biased region" description="Basic and acidic residues" evidence="1">
    <location>
        <begin position="45"/>
        <end position="71"/>
    </location>
</feature>
<evidence type="ECO:0000313" key="4">
    <source>
        <dbReference type="Proteomes" id="UP001343257"/>
    </source>
</evidence>
<dbReference type="Proteomes" id="UP001343257">
    <property type="component" value="Unassembled WGS sequence"/>
</dbReference>
<gene>
    <name evidence="3" type="ORF">P9847_26005</name>
</gene>
<evidence type="ECO:0000256" key="1">
    <source>
        <dbReference type="SAM" id="MobiDB-lite"/>
    </source>
</evidence>
<proteinExistence type="predicted"/>
<keyword evidence="4" id="KW-1185">Reference proteome</keyword>
<sequence>MTKNHVKIRMLLLAAVVMCSLAACGTEPKEPAVSPDSSVTGPASPDEKASGDEKPPAEPPKEESPAVKEGEGSFTGLADSHTVEIIVDGQPMSFQFGEALSQAMESMKPQQTVAFTYEEKTVEGETGLMQRVLKEIHKAEASDSGQNGSTGPDLPLQKQLEVTLEGNREQRSAKLVTGEGYAFYMFEQFSFDKTKDRLSMKVDPRYQVRIEKLQPDFNLDHLAQKGGQELEKHGKVTRLKGDEMTETMRDARLFLISRDAQGMHEYIVKEINGNGYAFHVDIPQGEASEGFAPLAFVSLNTLQPSN</sequence>
<organism evidence="3 4">
    <name type="scientific">Paenibacillus chibensis</name>
    <dbReference type="NCBI Taxonomy" id="59846"/>
    <lineage>
        <taxon>Bacteria</taxon>
        <taxon>Bacillati</taxon>
        <taxon>Bacillota</taxon>
        <taxon>Bacilli</taxon>
        <taxon>Bacillales</taxon>
        <taxon>Paenibacillaceae</taxon>
        <taxon>Paenibacillus</taxon>
    </lineage>
</organism>
<keyword evidence="2" id="KW-0732">Signal</keyword>
<dbReference type="RefSeq" id="WP_328282149.1">
    <property type="nucleotide sequence ID" value="NZ_JARTLD010000077.1"/>
</dbReference>
<protein>
    <submittedName>
        <fullName evidence="3">Uncharacterized protein</fullName>
    </submittedName>
</protein>
<feature type="region of interest" description="Disordered" evidence="1">
    <location>
        <begin position="26"/>
        <end position="74"/>
    </location>
</feature>
<evidence type="ECO:0000256" key="2">
    <source>
        <dbReference type="SAM" id="SignalP"/>
    </source>
</evidence>
<accession>A0ABU6Q2H5</accession>
<dbReference type="EMBL" id="JARTLD010000077">
    <property type="protein sequence ID" value="MED5020718.1"/>
    <property type="molecule type" value="Genomic_DNA"/>
</dbReference>
<name>A0ABU6Q2H5_9BACL</name>
<comment type="caution">
    <text evidence="3">The sequence shown here is derived from an EMBL/GenBank/DDBJ whole genome shotgun (WGS) entry which is preliminary data.</text>
</comment>
<reference evidence="3 4" key="1">
    <citation type="submission" date="2023-03" db="EMBL/GenBank/DDBJ databases">
        <title>Bacillus Genome Sequencing.</title>
        <authorList>
            <person name="Dunlap C."/>
        </authorList>
    </citation>
    <scope>NUCLEOTIDE SEQUENCE [LARGE SCALE GENOMIC DNA]</scope>
    <source>
        <strain evidence="3 4">NRS-52</strain>
    </source>
</reference>
<feature type="chain" id="PRO_5047534882" evidence="2">
    <location>
        <begin position="23"/>
        <end position="306"/>
    </location>
</feature>
<dbReference type="PROSITE" id="PS51257">
    <property type="entry name" value="PROKAR_LIPOPROTEIN"/>
    <property type="match status" value="1"/>
</dbReference>
<feature type="signal peptide" evidence="2">
    <location>
        <begin position="1"/>
        <end position="22"/>
    </location>
</feature>
<evidence type="ECO:0000313" key="3">
    <source>
        <dbReference type="EMBL" id="MED5020718.1"/>
    </source>
</evidence>